<dbReference type="Proteomes" id="UP000030762">
    <property type="component" value="Unassembled WGS sequence"/>
</dbReference>
<dbReference type="STRING" id="1156394.T0RW44"/>
<evidence type="ECO:0000256" key="3">
    <source>
        <dbReference type="SAM" id="MobiDB-lite"/>
    </source>
</evidence>
<evidence type="ECO:0000256" key="2">
    <source>
        <dbReference type="ARBA" id="ARBA00022786"/>
    </source>
</evidence>
<dbReference type="Gene3D" id="2.40.40.50">
    <property type="entry name" value="Ubiquitin fusion degradation protein UFD1, N-terminal domain"/>
    <property type="match status" value="1"/>
</dbReference>
<dbReference type="GeneID" id="19948577"/>
<evidence type="ECO:0000313" key="7">
    <source>
        <dbReference type="Proteomes" id="UP000030762"/>
    </source>
</evidence>
<dbReference type="InterPro" id="IPR004854">
    <property type="entry name" value="Ufd1-like"/>
</dbReference>
<dbReference type="GO" id="GO:0034098">
    <property type="term" value="C:VCP-NPL4-UFD1 AAA ATPase complex"/>
    <property type="evidence" value="ECO:0007669"/>
    <property type="project" value="TreeGrafter"/>
</dbReference>
<gene>
    <name evidence="6" type="ORF">SDRG_07850</name>
</gene>
<feature type="region of interest" description="Disordered" evidence="3">
    <location>
        <begin position="580"/>
        <end position="603"/>
    </location>
</feature>
<dbReference type="InterPro" id="IPR055417">
    <property type="entry name" value="UFD1_N1"/>
</dbReference>
<dbReference type="EMBL" id="JH767154">
    <property type="protein sequence ID" value="EQC34522.1"/>
    <property type="molecule type" value="Genomic_DNA"/>
</dbReference>
<dbReference type="InterPro" id="IPR013083">
    <property type="entry name" value="Znf_RING/FYVE/PHD"/>
</dbReference>
<feature type="domain" description="Ubiquitin fusion degradation protein UFD1 N-terminal subdomain 1" evidence="4">
    <location>
        <begin position="3"/>
        <end position="81"/>
    </location>
</feature>
<keyword evidence="7" id="KW-1185">Reference proteome</keyword>
<feature type="region of interest" description="Disordered" evidence="3">
    <location>
        <begin position="163"/>
        <end position="211"/>
    </location>
</feature>
<evidence type="ECO:0000259" key="4">
    <source>
        <dbReference type="Pfam" id="PF03152"/>
    </source>
</evidence>
<dbReference type="OMA" id="ACTIARS"/>
<dbReference type="InterPro" id="IPR055418">
    <property type="entry name" value="UFD1_N2"/>
</dbReference>
<comment type="similarity">
    <text evidence="1">Belongs to the UFD1 family.</text>
</comment>
<dbReference type="eggNOG" id="KOG1816">
    <property type="taxonomic scope" value="Eukaryota"/>
</dbReference>
<dbReference type="Pfam" id="PF24842">
    <property type="entry name" value="UFD1_N2"/>
    <property type="match status" value="1"/>
</dbReference>
<dbReference type="VEuPathDB" id="FungiDB:SDRG_07850"/>
<dbReference type="InterPro" id="IPR042299">
    <property type="entry name" value="Ufd1-like_Nn"/>
</dbReference>
<proteinExistence type="inferred from homology"/>
<name>T0RW44_SAPDV</name>
<evidence type="ECO:0000256" key="1">
    <source>
        <dbReference type="ARBA" id="ARBA00006043"/>
    </source>
</evidence>
<sequence>MPDLEFGDKVILPSAVLRDLQLLKIPLPLVFQVTSTTAPNVRQFCSVLEFSAPDGQMFAPYWMMQNLLCDEGGRLQLESATNIPRGVYCRLQPHVSAFLDLAATLGPKILLESAMRKYSVLSVGETIVIEYGADKYFVDVVHVKPGDVIHLFGDVDLEVDFKAPENMDPRRPKSATPPLPDTSPCSQPNKGTPRRETVEATLGPSSSLGRRLGDGGYVQVPDTPPVVAATPAKKTLSLQAAQLKTKSGAGPNPLTTKSVKAFETQGYQLEATPVELRPELPDAVAPTVSATLTTPYACGFCLSEMPRTNAELHELRCKQHVAYHRIVCDICHEKVLKAKLEDHVHCPQCLFCGSSSSLDEHHKAVHAVVRCACGADVPVDAMPQHKETACPHTLTLCHLCALSFSRHKYAQHYASCSSRTEQCERCKKYVNVLAFNQHEATCGDEPREEKDPNAARPSVPTAASISCPYCGRAAFDSMTALDKHTEQACTIARSFLGNGLPTKGSQAPPILRGKLRRKTDLVKPKRTLQQAGERVVKRETAVITTLDDLEPVKGATISSRTFKSSRQQQVQAILTASQQATRNLAARQTSTTKTNKTTKNRFS</sequence>
<dbReference type="InParanoid" id="T0RW44"/>
<dbReference type="OrthoDB" id="422728at2759"/>
<dbReference type="RefSeq" id="XP_008611928.1">
    <property type="nucleotide sequence ID" value="XM_008613706.1"/>
</dbReference>
<dbReference type="Gene3D" id="3.30.40.10">
    <property type="entry name" value="Zinc/RING finger domain, C3HC4 (zinc finger)"/>
    <property type="match status" value="1"/>
</dbReference>
<feature type="domain" description="Ubiquitin fusion degradation protein UFD1 N-terminal subdomain 2" evidence="5">
    <location>
        <begin position="86"/>
        <end position="164"/>
    </location>
</feature>
<dbReference type="GO" id="GO:0031593">
    <property type="term" value="F:polyubiquitin modification-dependent protein binding"/>
    <property type="evidence" value="ECO:0007669"/>
    <property type="project" value="TreeGrafter"/>
</dbReference>
<protein>
    <recommendedName>
        <fullName evidence="8">Ubiquitin fusion degradation protein</fullName>
    </recommendedName>
</protein>
<evidence type="ECO:0008006" key="8">
    <source>
        <dbReference type="Google" id="ProtNLM"/>
    </source>
</evidence>
<dbReference type="GO" id="GO:0036503">
    <property type="term" value="P:ERAD pathway"/>
    <property type="evidence" value="ECO:0007669"/>
    <property type="project" value="TreeGrafter"/>
</dbReference>
<dbReference type="PANTHER" id="PTHR12555">
    <property type="entry name" value="UBIQUITIN FUSION DEGRADATON PROTEIN 1"/>
    <property type="match status" value="1"/>
</dbReference>
<dbReference type="Gene3D" id="3.10.330.10">
    <property type="match status" value="1"/>
</dbReference>
<dbReference type="Pfam" id="PF03152">
    <property type="entry name" value="UFD1_N1"/>
    <property type="match status" value="1"/>
</dbReference>
<evidence type="ECO:0000313" key="6">
    <source>
        <dbReference type="EMBL" id="EQC34522.1"/>
    </source>
</evidence>
<dbReference type="PANTHER" id="PTHR12555:SF13">
    <property type="entry name" value="UBIQUITIN RECOGNITION FACTOR IN ER-ASSOCIATED DEGRADATION PROTEIN 1"/>
    <property type="match status" value="1"/>
</dbReference>
<reference evidence="6 7" key="1">
    <citation type="submission" date="2012-04" db="EMBL/GenBank/DDBJ databases">
        <title>The Genome Sequence of Saprolegnia declina VS20.</title>
        <authorList>
            <consortium name="The Broad Institute Genome Sequencing Platform"/>
            <person name="Russ C."/>
            <person name="Nusbaum C."/>
            <person name="Tyler B."/>
            <person name="van West P."/>
            <person name="Dieguez-Uribeondo J."/>
            <person name="de Bruijn I."/>
            <person name="Tripathy S."/>
            <person name="Jiang R."/>
            <person name="Young S.K."/>
            <person name="Zeng Q."/>
            <person name="Gargeya S."/>
            <person name="Fitzgerald M."/>
            <person name="Haas B."/>
            <person name="Abouelleil A."/>
            <person name="Alvarado L."/>
            <person name="Arachchi H.M."/>
            <person name="Berlin A."/>
            <person name="Chapman S.B."/>
            <person name="Goldberg J."/>
            <person name="Griggs A."/>
            <person name="Gujja S."/>
            <person name="Hansen M."/>
            <person name="Howarth C."/>
            <person name="Imamovic A."/>
            <person name="Larimer J."/>
            <person name="McCowen C."/>
            <person name="Montmayeur A."/>
            <person name="Murphy C."/>
            <person name="Neiman D."/>
            <person name="Pearson M."/>
            <person name="Priest M."/>
            <person name="Roberts A."/>
            <person name="Saif S."/>
            <person name="Shea T."/>
            <person name="Sisk P."/>
            <person name="Sykes S."/>
            <person name="Wortman J."/>
            <person name="Nusbaum C."/>
            <person name="Birren B."/>
        </authorList>
    </citation>
    <scope>NUCLEOTIDE SEQUENCE [LARGE SCALE GENOMIC DNA]</scope>
    <source>
        <strain evidence="6 7">VS20</strain>
    </source>
</reference>
<organism evidence="6 7">
    <name type="scientific">Saprolegnia diclina (strain VS20)</name>
    <dbReference type="NCBI Taxonomy" id="1156394"/>
    <lineage>
        <taxon>Eukaryota</taxon>
        <taxon>Sar</taxon>
        <taxon>Stramenopiles</taxon>
        <taxon>Oomycota</taxon>
        <taxon>Saprolegniomycetes</taxon>
        <taxon>Saprolegniales</taxon>
        <taxon>Saprolegniaceae</taxon>
        <taxon>Saprolegnia</taxon>
    </lineage>
</organism>
<keyword evidence="2" id="KW-0833">Ubl conjugation pathway</keyword>
<evidence type="ECO:0000259" key="5">
    <source>
        <dbReference type="Pfam" id="PF24842"/>
    </source>
</evidence>
<accession>T0RW44</accession>
<dbReference type="GO" id="GO:0006511">
    <property type="term" value="P:ubiquitin-dependent protein catabolic process"/>
    <property type="evidence" value="ECO:0007669"/>
    <property type="project" value="InterPro"/>
</dbReference>
<dbReference type="AlphaFoldDB" id="T0RW44"/>